<organism evidence="3">
    <name type="scientific">Sinorhizobium medicae</name>
    <dbReference type="NCBI Taxonomy" id="110321"/>
    <lineage>
        <taxon>Bacteria</taxon>
        <taxon>Pseudomonadati</taxon>
        <taxon>Pseudomonadota</taxon>
        <taxon>Alphaproteobacteria</taxon>
        <taxon>Hyphomicrobiales</taxon>
        <taxon>Rhizobiaceae</taxon>
        <taxon>Sinorhizobium/Ensifer group</taxon>
        <taxon>Sinorhizobium</taxon>
    </lineage>
</organism>
<dbReference type="InterPro" id="IPR034116">
    <property type="entry name" value="AGE_dom"/>
</dbReference>
<dbReference type="PANTHER" id="PTHR15108">
    <property type="entry name" value="N-ACYLGLUCOSAMINE-2-EPIMERASE"/>
    <property type="match status" value="1"/>
</dbReference>
<gene>
    <name evidence="3" type="ORF">EMEDMD4_1080025</name>
</gene>
<dbReference type="RefSeq" id="WP_024312085.1">
    <property type="nucleotide sequence ID" value="NZ_CABFNB010000011.1"/>
</dbReference>
<dbReference type="Proteomes" id="UP000507954">
    <property type="component" value="Unassembled WGS sequence"/>
</dbReference>
<evidence type="ECO:0000256" key="2">
    <source>
        <dbReference type="ARBA" id="ARBA00023235"/>
    </source>
</evidence>
<name>A0A508WRP4_9HYPH</name>
<dbReference type="Pfam" id="PF07221">
    <property type="entry name" value="GlcNAc_2-epim"/>
    <property type="match status" value="1"/>
</dbReference>
<dbReference type="FunFam" id="1.50.10.10:FF:000057">
    <property type="entry name" value="N-acylglucosamine 2-epimerase"/>
    <property type="match status" value="1"/>
</dbReference>
<evidence type="ECO:0000313" key="3">
    <source>
        <dbReference type="EMBL" id="VTZ59447.1"/>
    </source>
</evidence>
<dbReference type="GO" id="GO:0016853">
    <property type="term" value="F:isomerase activity"/>
    <property type="evidence" value="ECO:0007669"/>
    <property type="project" value="UniProtKB-KW"/>
</dbReference>
<accession>A0A508WRP4</accession>
<dbReference type="SUPFAM" id="SSF48208">
    <property type="entry name" value="Six-hairpin glycosidases"/>
    <property type="match status" value="1"/>
</dbReference>
<dbReference type="CDD" id="cd00249">
    <property type="entry name" value="AGE"/>
    <property type="match status" value="1"/>
</dbReference>
<protein>
    <submittedName>
        <fullName evidence="3">N-acylglucosamine 2-epimerase</fullName>
    </submittedName>
</protein>
<dbReference type="InterPro" id="IPR008928">
    <property type="entry name" value="6-hairpin_glycosidase_sf"/>
</dbReference>
<reference evidence="3" key="1">
    <citation type="submission" date="2019-06" db="EMBL/GenBank/DDBJ databases">
        <authorList>
            <person name="Le Quere A."/>
            <person name="Colella S."/>
        </authorList>
    </citation>
    <scope>NUCLEOTIDE SEQUENCE</scope>
    <source>
        <strain evidence="3">EmedicaeMD41</strain>
    </source>
</reference>
<proteinExistence type="inferred from homology"/>
<dbReference type="InterPro" id="IPR010819">
    <property type="entry name" value="AGE/CE"/>
</dbReference>
<evidence type="ECO:0000256" key="1">
    <source>
        <dbReference type="ARBA" id="ARBA00008558"/>
    </source>
</evidence>
<comment type="similarity">
    <text evidence="1">Belongs to the N-acylglucosamine 2-epimerase family.</text>
</comment>
<dbReference type="GO" id="GO:0005975">
    <property type="term" value="P:carbohydrate metabolic process"/>
    <property type="evidence" value="ECO:0007669"/>
    <property type="project" value="InterPro"/>
</dbReference>
<dbReference type="AlphaFoldDB" id="A0A508WRP4"/>
<sequence>MRPFPDFRSKDFLLAHMREIMDFYHPICLNREHGGYHNEYRDDGFITDRKTQHLVSTTRFIFNYATASVLFQRPDYAEAAAHGVRYLDEVHRDSEHGGYFWVMHGREAADTTKHCYGHAFVLLAYAAAMKAGIPGMGARISDTWGLLENRFWEPERELYKDEISRDWQKISPYRGQNANMHMTEAMLAAYEATGEIRYLDRAETLARRICVELAATAQGVVWEHYRADWSIDWDYNKDDPKHLFRPYGYLPGHMTEWTKLLLILERYRPQDWILPKAILLYETALANSADLEFGGMHYTYGPDGRLYDPDKYHWVHCETLAAAAALAGRTGRERYWQDYDRLWRYSWRHLIDHEYGCWFRILSPEGVKQSDIKSPSGKTDYHPFGACYEILRVLGEAK</sequence>
<keyword evidence="2" id="KW-0413">Isomerase</keyword>
<dbReference type="InterPro" id="IPR012341">
    <property type="entry name" value="6hp_glycosidase-like_sf"/>
</dbReference>
<dbReference type="EMBL" id="CABFNB010000011">
    <property type="protein sequence ID" value="VTZ59447.1"/>
    <property type="molecule type" value="Genomic_DNA"/>
</dbReference>
<dbReference type="Gene3D" id="1.50.10.10">
    <property type="match status" value="1"/>
</dbReference>